<keyword evidence="2" id="KW-0418">Kinase</keyword>
<name>A0A8E2VHG4_9RHOB</name>
<dbReference type="GO" id="GO:0005524">
    <property type="term" value="F:ATP binding"/>
    <property type="evidence" value="ECO:0007669"/>
    <property type="project" value="InterPro"/>
</dbReference>
<evidence type="ECO:0000259" key="1">
    <source>
        <dbReference type="Pfam" id="PF07475"/>
    </source>
</evidence>
<dbReference type="RefSeq" id="WP_108028747.1">
    <property type="nucleotide sequence ID" value="NZ_QAYC01000022.1"/>
</dbReference>
<accession>A0A8E2VHG4</accession>
<comment type="caution">
    <text evidence="2">The sequence shown here is derived from an EMBL/GenBank/DDBJ whole genome shotgun (WGS) entry which is preliminary data.</text>
</comment>
<evidence type="ECO:0000313" key="2">
    <source>
        <dbReference type="EMBL" id="PTW42429.1"/>
    </source>
</evidence>
<dbReference type="Pfam" id="PF07475">
    <property type="entry name" value="Hpr_kinase_C"/>
    <property type="match status" value="1"/>
</dbReference>
<organism evidence="2 3">
    <name type="scientific">Rhodovulum kholense</name>
    <dbReference type="NCBI Taxonomy" id="453584"/>
    <lineage>
        <taxon>Bacteria</taxon>
        <taxon>Pseudomonadati</taxon>
        <taxon>Pseudomonadota</taxon>
        <taxon>Alphaproteobacteria</taxon>
        <taxon>Rhodobacterales</taxon>
        <taxon>Paracoccaceae</taxon>
        <taxon>Rhodovulum</taxon>
    </lineage>
</organism>
<keyword evidence="3" id="KW-1185">Reference proteome</keyword>
<dbReference type="InterPro" id="IPR011104">
    <property type="entry name" value="Hpr_kin/Pase_C"/>
</dbReference>
<dbReference type="Proteomes" id="UP000244037">
    <property type="component" value="Unassembled WGS sequence"/>
</dbReference>
<protein>
    <submittedName>
        <fullName evidence="2">Hpr(Ser) kinase/phosphatase</fullName>
    </submittedName>
</protein>
<feature type="domain" description="HPr kinase/phosphorylase C-terminal" evidence="1">
    <location>
        <begin position="7"/>
        <end position="83"/>
    </location>
</feature>
<dbReference type="InterPro" id="IPR027417">
    <property type="entry name" value="P-loop_NTPase"/>
</dbReference>
<proteinExistence type="predicted"/>
<keyword evidence="2" id="KW-0808">Transferase</keyword>
<dbReference type="OrthoDB" id="8326226at2"/>
<dbReference type="SUPFAM" id="SSF53795">
    <property type="entry name" value="PEP carboxykinase-like"/>
    <property type="match status" value="1"/>
</dbReference>
<dbReference type="EMBL" id="QAYC01000022">
    <property type="protein sequence ID" value="PTW42429.1"/>
    <property type="molecule type" value="Genomic_DNA"/>
</dbReference>
<dbReference type="AlphaFoldDB" id="A0A8E2VHG4"/>
<dbReference type="GO" id="GO:0000155">
    <property type="term" value="F:phosphorelay sensor kinase activity"/>
    <property type="evidence" value="ECO:0007669"/>
    <property type="project" value="InterPro"/>
</dbReference>
<gene>
    <name evidence="2" type="ORF">C8N38_12245</name>
</gene>
<evidence type="ECO:0000313" key="3">
    <source>
        <dbReference type="Proteomes" id="UP000244037"/>
    </source>
</evidence>
<reference evidence="2 3" key="1">
    <citation type="submission" date="2018-04" db="EMBL/GenBank/DDBJ databases">
        <title>Genomic Encyclopedia of Archaeal and Bacterial Type Strains, Phase II (KMG-II): from individual species to whole genera.</title>
        <authorList>
            <person name="Goeker M."/>
        </authorList>
    </citation>
    <scope>NUCLEOTIDE SEQUENCE [LARGE SCALE GENOMIC DNA]</scope>
    <source>
        <strain evidence="2 3">DSM 19783</strain>
    </source>
</reference>
<sequence length="142" mass="15035">MPDPETCILHASTVAYRGRAVLIRGASGSGKSALALQLMALGASLVADDRTVLTRGPEGLVASAPETIRGLIEARGVGLLRAETVAAAPVFLAIDLDADETERMPPPREVEILGVPLPLLRRVDRPYFPAAILQFLIAGPRF</sequence>
<dbReference type="CDD" id="cd01918">
    <property type="entry name" value="HprK_C"/>
    <property type="match status" value="1"/>
</dbReference>
<dbReference type="GO" id="GO:0006109">
    <property type="term" value="P:regulation of carbohydrate metabolic process"/>
    <property type="evidence" value="ECO:0007669"/>
    <property type="project" value="InterPro"/>
</dbReference>
<dbReference type="Gene3D" id="3.40.50.300">
    <property type="entry name" value="P-loop containing nucleotide triphosphate hydrolases"/>
    <property type="match status" value="1"/>
</dbReference>